<feature type="transmembrane region" description="Helical" evidence="5">
    <location>
        <begin position="153"/>
        <end position="169"/>
    </location>
</feature>
<dbReference type="GO" id="GO:0016020">
    <property type="term" value="C:membrane"/>
    <property type="evidence" value="ECO:0007669"/>
    <property type="project" value="UniProtKB-SubCell"/>
</dbReference>
<evidence type="ECO:0000256" key="2">
    <source>
        <dbReference type="ARBA" id="ARBA00022692"/>
    </source>
</evidence>
<keyword evidence="2 5" id="KW-0812">Transmembrane</keyword>
<accession>A0AAW6LVX4</accession>
<dbReference type="EMBL" id="JARFID010000001">
    <property type="protein sequence ID" value="MDE8692723.1"/>
    <property type="molecule type" value="Genomic_DNA"/>
</dbReference>
<feature type="transmembrane region" description="Helical" evidence="5">
    <location>
        <begin position="81"/>
        <end position="100"/>
    </location>
</feature>
<dbReference type="PANTHER" id="PTHR37422:SF13">
    <property type="entry name" value="LIPOPOLYSACCHARIDE BIOSYNTHESIS PROTEIN PA4999-RELATED"/>
    <property type="match status" value="1"/>
</dbReference>
<feature type="transmembrane region" description="Helical" evidence="5">
    <location>
        <begin position="107"/>
        <end position="123"/>
    </location>
</feature>
<keyword evidence="7" id="KW-0436">Ligase</keyword>
<evidence type="ECO:0000256" key="4">
    <source>
        <dbReference type="ARBA" id="ARBA00023136"/>
    </source>
</evidence>
<dbReference type="Proteomes" id="UP001221924">
    <property type="component" value="Unassembled WGS sequence"/>
</dbReference>
<feature type="transmembrane region" description="Helical" evidence="5">
    <location>
        <begin position="38"/>
        <end position="61"/>
    </location>
</feature>
<dbReference type="PANTHER" id="PTHR37422">
    <property type="entry name" value="TEICHURONIC ACID BIOSYNTHESIS PROTEIN TUAE"/>
    <property type="match status" value="1"/>
</dbReference>
<dbReference type="Gene3D" id="1.25.40.10">
    <property type="entry name" value="Tetratricopeptide repeat domain"/>
    <property type="match status" value="1"/>
</dbReference>
<protein>
    <submittedName>
        <fullName evidence="7">O-antigen ligase family protein</fullName>
    </submittedName>
</protein>
<comment type="subcellular location">
    <subcellularLocation>
        <location evidence="1">Membrane</location>
        <topology evidence="1">Multi-pass membrane protein</topology>
    </subcellularLocation>
</comment>
<feature type="transmembrane region" description="Helical" evidence="5">
    <location>
        <begin position="235"/>
        <end position="259"/>
    </location>
</feature>
<dbReference type="Pfam" id="PF04932">
    <property type="entry name" value="Wzy_C"/>
    <property type="match status" value="1"/>
</dbReference>
<evidence type="ECO:0000259" key="6">
    <source>
        <dbReference type="Pfam" id="PF04932"/>
    </source>
</evidence>
<feature type="transmembrane region" description="Helical" evidence="5">
    <location>
        <begin position="129"/>
        <end position="146"/>
    </location>
</feature>
<feature type="transmembrane region" description="Helical" evidence="5">
    <location>
        <begin position="321"/>
        <end position="339"/>
    </location>
</feature>
<dbReference type="InterPro" id="IPR051533">
    <property type="entry name" value="WaaL-like"/>
</dbReference>
<dbReference type="SUPFAM" id="SSF48452">
    <property type="entry name" value="TPR-like"/>
    <property type="match status" value="1"/>
</dbReference>
<dbReference type="InterPro" id="IPR011990">
    <property type="entry name" value="TPR-like_helical_dom_sf"/>
</dbReference>
<dbReference type="RefSeq" id="WP_256141161.1">
    <property type="nucleotide sequence ID" value="NZ_JANFZY010000008.1"/>
</dbReference>
<comment type="caution">
    <text evidence="7">The sequence shown here is derived from an EMBL/GenBank/DDBJ whole genome shotgun (WGS) entry which is preliminary data.</text>
</comment>
<dbReference type="GO" id="GO:0016874">
    <property type="term" value="F:ligase activity"/>
    <property type="evidence" value="ECO:0007669"/>
    <property type="project" value="UniProtKB-KW"/>
</dbReference>
<organism evidence="7 8">
    <name type="scientific">Bacteroides cellulosilyticus</name>
    <dbReference type="NCBI Taxonomy" id="246787"/>
    <lineage>
        <taxon>Bacteria</taxon>
        <taxon>Pseudomonadati</taxon>
        <taxon>Bacteroidota</taxon>
        <taxon>Bacteroidia</taxon>
        <taxon>Bacteroidales</taxon>
        <taxon>Bacteroidaceae</taxon>
        <taxon>Bacteroides</taxon>
    </lineage>
</organism>
<gene>
    <name evidence="7" type="ORF">PZH42_01255</name>
</gene>
<dbReference type="InterPro" id="IPR007016">
    <property type="entry name" value="O-antigen_ligase-rel_domated"/>
</dbReference>
<dbReference type="AlphaFoldDB" id="A0AAW6LVX4"/>
<feature type="transmembrane region" description="Helical" evidence="5">
    <location>
        <begin position="6"/>
        <end position="26"/>
    </location>
</feature>
<name>A0AAW6LVX4_9BACE</name>
<feature type="domain" description="O-antigen ligase-related" evidence="6">
    <location>
        <begin position="112"/>
        <end position="251"/>
    </location>
</feature>
<keyword evidence="3 5" id="KW-1133">Transmembrane helix</keyword>
<evidence type="ECO:0000256" key="1">
    <source>
        <dbReference type="ARBA" id="ARBA00004141"/>
    </source>
</evidence>
<feature type="transmembrane region" description="Helical" evidence="5">
    <location>
        <begin position="271"/>
        <end position="287"/>
    </location>
</feature>
<proteinExistence type="predicted"/>
<evidence type="ECO:0000313" key="8">
    <source>
        <dbReference type="Proteomes" id="UP001221924"/>
    </source>
</evidence>
<evidence type="ECO:0000256" key="3">
    <source>
        <dbReference type="ARBA" id="ARBA00022989"/>
    </source>
</evidence>
<sequence>MTDTYIVPKWCFTLLVLLVSIFVLSIKKLCNKTIRIDIVAYGCIIVLITFCQALYGIGQWFQWIPSIRHYKIVGSFDNPAGFASCLCIGFPFVALCLKVAKGILLKVFLYLLASIIILAVILSESRTGIMSIVVVVSIYYWHYVPLKRRTKTIVLTGVFFLFLGGSYFLKKDSADGRLLIWKCSWEMIKDSPGYGHGINSFRTHYMDYQAHHFEQHPDSKYSMLADNVLCPFNEYLAVLVDFGFLGFFILLIFIFFLLFCYYKQPGDEKRAALLSLLSAGVFSLFSYPFTYPFVWVIVCFDIHILIKRVGHWRFTPVYKKLSCIVFIVLCLSFLCKLYQRIEAEYRWNDVAYLHATNESLAVYKSLMPILGSNPYFLYNYAIVLLDVGSLDESLDKALQCQTYWADYDLELLLGDIYKRRKEYEMSERYYKKASYMCPCRFIPLYRMFEVYKEVGDEERYRSMAQLIIEKPVKVQSSIVRQIKHKVKREVK</sequence>
<evidence type="ECO:0000313" key="7">
    <source>
        <dbReference type="EMBL" id="MDE8692723.1"/>
    </source>
</evidence>
<evidence type="ECO:0000256" key="5">
    <source>
        <dbReference type="SAM" id="Phobius"/>
    </source>
</evidence>
<reference evidence="7" key="1">
    <citation type="submission" date="2023-03" db="EMBL/GenBank/DDBJ databases">
        <title>DFI Biobank Strains.</title>
        <authorList>
            <person name="Mostad J."/>
            <person name="Paddock L."/>
            <person name="Medina S."/>
            <person name="Waligurski E."/>
            <person name="Barat B."/>
            <person name="Smith R."/>
            <person name="Burgo V."/>
            <person name="Metcalfe C."/>
            <person name="Woodson C."/>
            <person name="Sundararajan A."/>
            <person name="Ramaswamy R."/>
            <person name="Lin H."/>
            <person name="Pamer E.G."/>
        </authorList>
    </citation>
    <scope>NUCLEOTIDE SEQUENCE</scope>
    <source>
        <strain evidence="7">DFI.9.5</strain>
    </source>
</reference>
<keyword evidence="4 5" id="KW-0472">Membrane</keyword>